<organism evidence="2 3">
    <name type="scientific">Arabidopsis thaliana</name>
    <name type="common">Mouse-ear cress</name>
    <dbReference type="NCBI Taxonomy" id="3702"/>
    <lineage>
        <taxon>Eukaryota</taxon>
        <taxon>Viridiplantae</taxon>
        <taxon>Streptophyta</taxon>
        <taxon>Embryophyta</taxon>
        <taxon>Tracheophyta</taxon>
        <taxon>Spermatophyta</taxon>
        <taxon>Magnoliopsida</taxon>
        <taxon>eudicotyledons</taxon>
        <taxon>Gunneridae</taxon>
        <taxon>Pentapetalae</taxon>
        <taxon>rosids</taxon>
        <taxon>malvids</taxon>
        <taxon>Brassicales</taxon>
        <taxon>Brassicaceae</taxon>
        <taxon>Camelineae</taxon>
        <taxon>Arabidopsis</taxon>
    </lineage>
</organism>
<proteinExistence type="predicted"/>
<dbReference type="Proteomes" id="UP000426265">
    <property type="component" value="Unassembled WGS sequence"/>
</dbReference>
<protein>
    <submittedName>
        <fullName evidence="2">Uncharacterized protein</fullName>
    </submittedName>
</protein>
<evidence type="ECO:0000313" key="2">
    <source>
        <dbReference type="EMBL" id="VYS50722.1"/>
    </source>
</evidence>
<name>A0A654ET92_ARATH</name>
<dbReference type="EMBL" id="CACRSJ010000104">
    <property type="protein sequence ID" value="VYS50722.1"/>
    <property type="molecule type" value="Genomic_DNA"/>
</dbReference>
<reference evidence="2 3" key="1">
    <citation type="submission" date="2019-11" db="EMBL/GenBank/DDBJ databases">
        <authorList>
            <person name="Jiao W.-B."/>
            <person name="Schneeberger K."/>
        </authorList>
    </citation>
    <scope>NUCLEOTIDE SEQUENCE [LARGE SCALE GENOMIC DNA]</scope>
    <source>
        <strain evidence="3">cv. An-1</strain>
    </source>
</reference>
<evidence type="ECO:0000256" key="1">
    <source>
        <dbReference type="SAM" id="Phobius"/>
    </source>
</evidence>
<keyword evidence="1" id="KW-0472">Membrane</keyword>
<dbReference type="ExpressionAtlas" id="A0A654ET92">
    <property type="expression patterns" value="baseline and differential"/>
</dbReference>
<accession>A0A654ET92</accession>
<keyword evidence="1" id="KW-0812">Transmembrane</keyword>
<feature type="transmembrane region" description="Helical" evidence="1">
    <location>
        <begin position="453"/>
        <end position="473"/>
    </location>
</feature>
<keyword evidence="1" id="KW-1133">Transmembrane helix</keyword>
<dbReference type="AlphaFoldDB" id="A0A654ET92"/>
<evidence type="ECO:0000313" key="3">
    <source>
        <dbReference type="Proteomes" id="UP000426265"/>
    </source>
</evidence>
<gene>
    <name evidence="2" type="ORF">AN1_LOCUS6192</name>
</gene>
<sequence>MFNGDNHGARFGRGSPKILSPIQSVPTFSSPAVNLEEPSASDTSSSATTTVYIASLRSREIGSILTTSYALSHRISSPAMKGGADLIVVKVPRVDHFSRQLGHDPSLFSSRPNSLWCIPLMTLQKPTVCFKLSLFYSSSLCRFKDSIDSGSRLDASHASLLCWYNFYLRTWPLESPRSSTHYLQSLKMTLLDSLFFQSLLNGTEKHGIMTPSPRSGGYRGFSNPLALYSLIFECIRGHLCNFRKNYFTLAFVKLRSVYSPYVLSRLQALCGILNLHGVVHVRENPPAMLLLFVHIQRILTLVLPSFLRVDLHYLKDYGYIVLHPPCMSLVDGVGSLSIDHSSSNSSDACISYPSTTAPLCYALPKLTSQSTAALATILRHVKTFILARVFPLVQVSFTSLTLSSTPLSLMTVANRSSIDSLLEELSTNFDLTCTTKLLCFWLKALKDPLLFNLMYPSILLIVALGISLFYCALNSGILASSYLCIWVII</sequence>